<sequence length="300" mass="32090">MKIAVLSTNPDLYSTRRLVEAIKQKGHEAVVIDHVKCFVMIEGGKPTVVYKGKPITGIDAVIPRIGTSVNAFGCAVVRQLELMKIFTTVKSQAILRSRDKLRSMQVLAKAGIDIPKTVFAKNPAQVNELIHMVGGPPVIIKLLEGTQGVGVVLAETIKAAKSTIEAFYGLRANFLIQEYVAESKGADIRAFVIGNKVIASMKRQGAEGDFRSNLHRGGSGCIIELSPEEEHTAIAAAKALGVKIAGVDMLQSERGPLVMEVNSSPGLRGIEEVSGIDIASMIVSYIEDKIVTDEGDTVGV</sequence>
<evidence type="ECO:0000256" key="2">
    <source>
        <dbReference type="ARBA" id="ARBA00001946"/>
    </source>
</evidence>
<evidence type="ECO:0000313" key="15">
    <source>
        <dbReference type="Proteomes" id="UP000198748"/>
    </source>
</evidence>
<dbReference type="InterPro" id="IPR013815">
    <property type="entry name" value="ATP_grasp_subdomain_1"/>
</dbReference>
<dbReference type="NCBIfam" id="TIGR00768">
    <property type="entry name" value="rimK_fam"/>
    <property type="match status" value="1"/>
</dbReference>
<keyword evidence="4" id="KW-0479">Metal-binding</keyword>
<dbReference type="AlphaFoldDB" id="A0A1G7YR55"/>
<reference evidence="15" key="1">
    <citation type="submission" date="2016-10" db="EMBL/GenBank/DDBJ databases">
        <authorList>
            <person name="Varghese N."/>
            <person name="Submissions S."/>
        </authorList>
    </citation>
    <scope>NUCLEOTIDE SEQUENCE [LARGE SCALE GENOMIC DNA]</scope>
    <source>
        <strain evidence="15">DSM 25329</strain>
    </source>
</reference>
<dbReference type="STRING" id="659014.SAMN04487996_126102"/>
<keyword evidence="5 12" id="KW-0547">Nucleotide-binding</keyword>
<dbReference type="GO" id="GO:0009432">
    <property type="term" value="P:SOS response"/>
    <property type="evidence" value="ECO:0007669"/>
    <property type="project" value="TreeGrafter"/>
</dbReference>
<keyword evidence="15" id="KW-1185">Reference proteome</keyword>
<evidence type="ECO:0000256" key="6">
    <source>
        <dbReference type="ARBA" id="ARBA00022840"/>
    </source>
</evidence>
<proteinExistence type="inferred from homology"/>
<dbReference type="Gene3D" id="3.40.50.20">
    <property type="match status" value="1"/>
</dbReference>
<keyword evidence="6 12" id="KW-0067">ATP-binding</keyword>
<dbReference type="GO" id="GO:0005524">
    <property type="term" value="F:ATP binding"/>
    <property type="evidence" value="ECO:0007669"/>
    <property type="project" value="UniProtKB-UniRule"/>
</dbReference>
<dbReference type="NCBIfam" id="NF007764">
    <property type="entry name" value="PRK10446.1"/>
    <property type="match status" value="1"/>
</dbReference>
<dbReference type="SUPFAM" id="SSF56059">
    <property type="entry name" value="Glutathione synthetase ATP-binding domain-like"/>
    <property type="match status" value="1"/>
</dbReference>
<comment type="cofactor">
    <cofactor evidence="2">
        <name>Mg(2+)</name>
        <dbReference type="ChEBI" id="CHEBI:18420"/>
    </cofactor>
</comment>
<dbReference type="EMBL" id="FNAN01000026">
    <property type="protein sequence ID" value="SDG99038.1"/>
    <property type="molecule type" value="Genomic_DNA"/>
</dbReference>
<evidence type="ECO:0000256" key="7">
    <source>
        <dbReference type="ARBA" id="ARBA00022842"/>
    </source>
</evidence>
<evidence type="ECO:0000256" key="12">
    <source>
        <dbReference type="PROSITE-ProRule" id="PRU00409"/>
    </source>
</evidence>
<dbReference type="PANTHER" id="PTHR21621:SF7">
    <property type="entry name" value="RIBOSOMAL PROTEIN BS6--L-GLUTAMATE LIGASE"/>
    <property type="match status" value="1"/>
</dbReference>
<dbReference type="InterPro" id="IPR041107">
    <property type="entry name" value="Rimk_N"/>
</dbReference>
<dbReference type="GO" id="GO:0005840">
    <property type="term" value="C:ribosome"/>
    <property type="evidence" value="ECO:0007669"/>
    <property type="project" value="UniProtKB-KW"/>
</dbReference>
<evidence type="ECO:0000256" key="11">
    <source>
        <dbReference type="ARBA" id="ARBA00072141"/>
    </source>
</evidence>
<evidence type="ECO:0000256" key="8">
    <source>
        <dbReference type="ARBA" id="ARBA00022917"/>
    </source>
</evidence>
<dbReference type="InterPro" id="IPR004666">
    <property type="entry name" value="Rp_bS6_RimK/Lys_biosynth_LsyX"/>
</dbReference>
<evidence type="ECO:0000259" key="13">
    <source>
        <dbReference type="PROSITE" id="PS50975"/>
    </source>
</evidence>
<evidence type="ECO:0000256" key="3">
    <source>
        <dbReference type="ARBA" id="ARBA00022598"/>
    </source>
</evidence>
<dbReference type="PROSITE" id="PS50975">
    <property type="entry name" value="ATP_GRASP"/>
    <property type="match status" value="1"/>
</dbReference>
<feature type="domain" description="ATP-grasp" evidence="13">
    <location>
        <begin position="104"/>
        <end position="287"/>
    </location>
</feature>
<comment type="cofactor">
    <cofactor evidence="1">
        <name>Mn(2+)</name>
        <dbReference type="ChEBI" id="CHEBI:29035"/>
    </cofactor>
</comment>
<dbReference type="Proteomes" id="UP000198748">
    <property type="component" value="Unassembled WGS sequence"/>
</dbReference>
<keyword evidence="3 14" id="KW-0436">Ligase</keyword>
<dbReference type="Gene3D" id="3.30.470.20">
    <property type="entry name" value="ATP-grasp fold, B domain"/>
    <property type="match status" value="1"/>
</dbReference>
<dbReference type="GO" id="GO:0018169">
    <property type="term" value="F:ribosomal S6-glutamic acid ligase activity"/>
    <property type="evidence" value="ECO:0007669"/>
    <property type="project" value="TreeGrafter"/>
</dbReference>
<dbReference type="FunFam" id="3.30.1490.20:FF:000005">
    <property type="entry name" value="Probable alpha-L-glutamate ligase 1"/>
    <property type="match status" value="1"/>
</dbReference>
<gene>
    <name evidence="14" type="ORF">SAMN04487996_126102</name>
</gene>
<evidence type="ECO:0000256" key="9">
    <source>
        <dbReference type="ARBA" id="ARBA00023211"/>
    </source>
</evidence>
<dbReference type="GO" id="GO:0046872">
    <property type="term" value="F:metal ion binding"/>
    <property type="evidence" value="ECO:0007669"/>
    <property type="project" value="UniProtKB-KW"/>
</dbReference>
<keyword evidence="9" id="KW-0464">Manganese</keyword>
<dbReference type="RefSeq" id="WP_090157187.1">
    <property type="nucleotide sequence ID" value="NZ_FNAN01000026.1"/>
</dbReference>
<evidence type="ECO:0000256" key="4">
    <source>
        <dbReference type="ARBA" id="ARBA00022723"/>
    </source>
</evidence>
<evidence type="ECO:0000256" key="10">
    <source>
        <dbReference type="ARBA" id="ARBA00061239"/>
    </source>
</evidence>
<keyword evidence="8" id="KW-0648">Protein biosynthesis</keyword>
<evidence type="ECO:0000313" key="14">
    <source>
        <dbReference type="EMBL" id="SDG99038.1"/>
    </source>
</evidence>
<dbReference type="PANTHER" id="PTHR21621">
    <property type="entry name" value="RIBOSOMAL PROTEIN S6 MODIFICATION PROTEIN"/>
    <property type="match status" value="1"/>
</dbReference>
<name>A0A1G7YR55_9BACT</name>
<dbReference type="InterPro" id="IPR013651">
    <property type="entry name" value="ATP-grasp_RimK-type"/>
</dbReference>
<keyword evidence="14" id="KW-0689">Ribosomal protein</keyword>
<keyword evidence="7" id="KW-0460">Magnesium</keyword>
<protein>
    <recommendedName>
        <fullName evidence="11">Probable alpha-L-glutamate ligase</fullName>
    </recommendedName>
</protein>
<accession>A0A1G7YR55</accession>
<keyword evidence="14" id="KW-0687">Ribonucleoprotein</keyword>
<dbReference type="Pfam" id="PF18030">
    <property type="entry name" value="Rimk_N"/>
    <property type="match status" value="1"/>
</dbReference>
<organism evidence="14 15">
    <name type="scientific">Dyadobacter soli</name>
    <dbReference type="NCBI Taxonomy" id="659014"/>
    <lineage>
        <taxon>Bacteria</taxon>
        <taxon>Pseudomonadati</taxon>
        <taxon>Bacteroidota</taxon>
        <taxon>Cytophagia</taxon>
        <taxon>Cytophagales</taxon>
        <taxon>Spirosomataceae</taxon>
        <taxon>Dyadobacter</taxon>
    </lineage>
</organism>
<evidence type="ECO:0000256" key="1">
    <source>
        <dbReference type="ARBA" id="ARBA00001936"/>
    </source>
</evidence>
<dbReference type="OrthoDB" id="3865600at2"/>
<evidence type="ECO:0000256" key="5">
    <source>
        <dbReference type="ARBA" id="ARBA00022741"/>
    </source>
</evidence>
<dbReference type="Gene3D" id="3.30.1490.20">
    <property type="entry name" value="ATP-grasp fold, A domain"/>
    <property type="match status" value="1"/>
</dbReference>
<dbReference type="GO" id="GO:0006412">
    <property type="term" value="P:translation"/>
    <property type="evidence" value="ECO:0007669"/>
    <property type="project" value="UniProtKB-KW"/>
</dbReference>
<dbReference type="Pfam" id="PF08443">
    <property type="entry name" value="RimK"/>
    <property type="match status" value="1"/>
</dbReference>
<comment type="similarity">
    <text evidence="10">In the C-terminal section; belongs to the RimK family.</text>
</comment>
<dbReference type="InterPro" id="IPR011761">
    <property type="entry name" value="ATP-grasp"/>
</dbReference>
<dbReference type="GO" id="GO:0005737">
    <property type="term" value="C:cytoplasm"/>
    <property type="evidence" value="ECO:0007669"/>
    <property type="project" value="TreeGrafter"/>
</dbReference>